<dbReference type="Pfam" id="PF01130">
    <property type="entry name" value="CD36"/>
    <property type="match status" value="1"/>
</dbReference>
<evidence type="ECO:0000256" key="14">
    <source>
        <dbReference type="SAM" id="Phobius"/>
    </source>
</evidence>
<name>A0ABY6KXA5_9ARAC</name>
<feature type="transmembrane region" description="Helical" evidence="14">
    <location>
        <begin position="446"/>
        <end position="468"/>
    </location>
</feature>
<accession>A0ABY6KXA5</accession>
<feature type="region of interest" description="Disordered" evidence="13">
    <location>
        <begin position="482"/>
        <end position="511"/>
    </location>
</feature>
<evidence type="ECO:0000256" key="9">
    <source>
        <dbReference type="ARBA" id="ARBA00023170"/>
    </source>
</evidence>
<gene>
    <name evidence="15" type="ORF">LAZ67_10000522</name>
</gene>
<sequence>MLTLVLPTVVLGVLGAVLWLLGIVLLFCFPMIFDAVLYKELPLENNSMVYNLWKDIPLPFYQKFYFFNVDNPSQFLDGAKLKLTQKGPYVYKSTWHKKDITFYSNSTISYREVKTYHFVPELSNGTEGDLITTLNVPLLVAGGILKDASSLVRLIASIFFGLTQETLFIRRSVKQLTYGGYKDLLMEFAPLFNHKLPNMNGKFGYLYGKNATDDGLFTVYTGKSGLSKFNVIDRVNGKQKLDIWNKPTCNMINGTNGELNPPLKYTPDKVSFFQPLLCRTWTLKYQKKSDHYGLNSHRYTIDPVVFANATEEPSNSCYYPQKQFPYGVTGIAPCQYDAPAYLSAPHFYQADPSYLEKIDGLKPDPNLHEFFMDIEPYTGIAVGISAKFQANLYLSRINGVKQLMNVPEIMFPVFWQDLSLEYTKEYANMLSSQVYDPIQYCTIGSYSLISLGGALVVVTLLLLTCSYLRAKKALHRKNTDGPLITSPAESGKTESVGIVNPGLVEEPSSAA</sequence>
<evidence type="ECO:0000256" key="13">
    <source>
        <dbReference type="SAM" id="MobiDB-lite"/>
    </source>
</evidence>
<keyword evidence="10" id="KW-0325">Glycoprotein</keyword>
<organism evidence="15 16">
    <name type="scientific">Cordylochernes scorpioides</name>
    <dbReference type="NCBI Taxonomy" id="51811"/>
    <lineage>
        <taxon>Eukaryota</taxon>
        <taxon>Metazoa</taxon>
        <taxon>Ecdysozoa</taxon>
        <taxon>Arthropoda</taxon>
        <taxon>Chelicerata</taxon>
        <taxon>Arachnida</taxon>
        <taxon>Pseudoscorpiones</taxon>
        <taxon>Cheliferoidea</taxon>
        <taxon>Chernetidae</taxon>
        <taxon>Cordylochernes</taxon>
    </lineage>
</organism>
<feature type="transmembrane region" description="Helical" evidence="14">
    <location>
        <begin position="9"/>
        <end position="33"/>
    </location>
</feature>
<evidence type="ECO:0000256" key="5">
    <source>
        <dbReference type="ARBA" id="ARBA00022692"/>
    </source>
</evidence>
<evidence type="ECO:0000256" key="7">
    <source>
        <dbReference type="ARBA" id="ARBA00023136"/>
    </source>
</evidence>
<evidence type="ECO:0000313" key="16">
    <source>
        <dbReference type="Proteomes" id="UP001235939"/>
    </source>
</evidence>
<evidence type="ECO:0000256" key="6">
    <source>
        <dbReference type="ARBA" id="ARBA00022989"/>
    </source>
</evidence>
<keyword evidence="8" id="KW-1015">Disulfide bond</keyword>
<evidence type="ECO:0000256" key="4">
    <source>
        <dbReference type="ARBA" id="ARBA00022475"/>
    </source>
</evidence>
<dbReference type="InterPro" id="IPR002159">
    <property type="entry name" value="CD36_fam"/>
</dbReference>
<keyword evidence="7 14" id="KW-0472">Membrane</keyword>
<evidence type="ECO:0000256" key="8">
    <source>
        <dbReference type="ARBA" id="ARBA00023157"/>
    </source>
</evidence>
<protein>
    <recommendedName>
        <fullName evidence="11">Scavenger receptor class B member 1</fullName>
    </recommendedName>
    <alternativeName>
        <fullName evidence="12">SR-BI</fullName>
    </alternativeName>
</protein>
<evidence type="ECO:0000256" key="1">
    <source>
        <dbReference type="ARBA" id="ARBA00004189"/>
    </source>
</evidence>
<comment type="similarity">
    <text evidence="3">Belongs to the CD36 family.</text>
</comment>
<keyword evidence="6 14" id="KW-1133">Transmembrane helix</keyword>
<keyword evidence="4" id="KW-1003">Cell membrane</keyword>
<dbReference type="PANTHER" id="PTHR11923:SF110">
    <property type="entry name" value="SCAVENGER RECEPTOR CLASS B MEMBER 1"/>
    <property type="match status" value="1"/>
</dbReference>
<evidence type="ECO:0000256" key="11">
    <source>
        <dbReference type="ARBA" id="ARBA00040821"/>
    </source>
</evidence>
<evidence type="ECO:0000313" key="15">
    <source>
        <dbReference type="EMBL" id="UYV72751.1"/>
    </source>
</evidence>
<reference evidence="15 16" key="1">
    <citation type="submission" date="2022-01" db="EMBL/GenBank/DDBJ databases">
        <title>A chromosomal length assembly of Cordylochernes scorpioides.</title>
        <authorList>
            <person name="Zeh D."/>
            <person name="Zeh J."/>
        </authorList>
    </citation>
    <scope>NUCLEOTIDE SEQUENCE [LARGE SCALE GENOMIC DNA]</scope>
    <source>
        <strain evidence="15">IN4F17</strain>
        <tissue evidence="15">Whole Body</tissue>
    </source>
</reference>
<proteinExistence type="inferred from homology"/>
<evidence type="ECO:0000256" key="12">
    <source>
        <dbReference type="ARBA" id="ARBA00042244"/>
    </source>
</evidence>
<keyword evidence="5 14" id="KW-0812">Transmembrane</keyword>
<evidence type="ECO:0000256" key="2">
    <source>
        <dbReference type="ARBA" id="ARBA00004651"/>
    </source>
</evidence>
<dbReference type="InterPro" id="IPR005428">
    <property type="entry name" value="CD36/SCARB1/SNMP1"/>
</dbReference>
<keyword evidence="16" id="KW-1185">Reference proteome</keyword>
<keyword evidence="9" id="KW-0675">Receptor</keyword>
<dbReference type="EMBL" id="CP092872">
    <property type="protein sequence ID" value="UYV72751.1"/>
    <property type="molecule type" value="Genomic_DNA"/>
</dbReference>
<comment type="subcellular location">
    <subcellularLocation>
        <location evidence="2">Cell membrane</location>
        <topology evidence="2">Multi-pass membrane protein</topology>
    </subcellularLocation>
    <subcellularLocation>
        <location evidence="1">Membrane</location>
        <location evidence="1">Caveola</location>
        <topology evidence="1">Multi-pass membrane protein</topology>
    </subcellularLocation>
</comment>
<evidence type="ECO:0000256" key="10">
    <source>
        <dbReference type="ARBA" id="ARBA00023180"/>
    </source>
</evidence>
<dbReference type="PRINTS" id="PR01609">
    <property type="entry name" value="CD36FAMILY"/>
</dbReference>
<evidence type="ECO:0000256" key="3">
    <source>
        <dbReference type="ARBA" id="ARBA00010532"/>
    </source>
</evidence>
<dbReference type="Proteomes" id="UP001235939">
    <property type="component" value="Chromosome 10"/>
</dbReference>
<dbReference type="PRINTS" id="PR01610">
    <property type="entry name" value="CD36ANTIGEN"/>
</dbReference>
<dbReference type="PANTHER" id="PTHR11923">
    <property type="entry name" value="SCAVENGER RECEPTOR CLASS B TYPE-1 SR-B1"/>
    <property type="match status" value="1"/>
</dbReference>